<reference evidence="2" key="1">
    <citation type="submission" date="2020-06" db="EMBL/GenBank/DDBJ databases">
        <authorList>
            <person name="Dong N."/>
        </authorList>
    </citation>
    <scope>NUCLEOTIDE SEQUENCE</scope>
    <source>
        <strain evidence="2">R1692</strain>
    </source>
</reference>
<protein>
    <submittedName>
        <fullName evidence="2">PhnA domain-containing protein</fullName>
    </submittedName>
</protein>
<dbReference type="SUPFAM" id="SSF82057">
    <property type="entry name" value="Prokaryotic SH3-related domain"/>
    <property type="match status" value="1"/>
</dbReference>
<dbReference type="Gene3D" id="2.30.30.40">
    <property type="entry name" value="SH3 Domains"/>
    <property type="match status" value="1"/>
</dbReference>
<dbReference type="Pfam" id="PF03831">
    <property type="entry name" value="YjdM"/>
    <property type="match status" value="1"/>
</dbReference>
<feature type="domain" description="PhnA protein N-terminal proteobacterial" evidence="1">
    <location>
        <begin position="5"/>
        <end position="51"/>
    </location>
</feature>
<name>A0ABT7NRI1_9SPHI</name>
<dbReference type="InterPro" id="IPR013988">
    <property type="entry name" value="YjdM_C"/>
</dbReference>
<evidence type="ECO:0000313" key="3">
    <source>
        <dbReference type="Proteomes" id="UP001170954"/>
    </source>
</evidence>
<evidence type="ECO:0000259" key="1">
    <source>
        <dbReference type="SMART" id="SM00782"/>
    </source>
</evidence>
<reference evidence="2" key="2">
    <citation type="journal article" date="2022" name="Sci. Total Environ.">
        <title>Prevalence, transmission, and molecular epidemiology of tet(X)-positive bacteria among humans, animals, and environmental niches in China: An epidemiological, and genomic-based study.</title>
        <authorList>
            <person name="Dong N."/>
            <person name="Zeng Y."/>
            <person name="Cai C."/>
            <person name="Sun C."/>
            <person name="Lu J."/>
            <person name="Liu C."/>
            <person name="Zhou H."/>
            <person name="Sun Q."/>
            <person name="Shu L."/>
            <person name="Wang H."/>
            <person name="Wang Y."/>
            <person name="Wang S."/>
            <person name="Wu C."/>
            <person name="Chan E.W."/>
            <person name="Chen G."/>
            <person name="Shen Z."/>
            <person name="Chen S."/>
            <person name="Zhang R."/>
        </authorList>
    </citation>
    <scope>NUCLEOTIDE SEQUENCE</scope>
    <source>
        <strain evidence="2">R1692</strain>
    </source>
</reference>
<evidence type="ECO:0000313" key="2">
    <source>
        <dbReference type="EMBL" id="MDM1049789.1"/>
    </source>
</evidence>
<dbReference type="EMBL" id="JACAGK010000057">
    <property type="protein sequence ID" value="MDM1049789.1"/>
    <property type="molecule type" value="Genomic_DNA"/>
</dbReference>
<keyword evidence="3" id="KW-1185">Reference proteome</keyword>
<comment type="caution">
    <text evidence="2">The sequence shown here is derived from an EMBL/GenBank/DDBJ whole genome shotgun (WGS) entry which is preliminary data.</text>
</comment>
<sequence>MLLDELKSRSENKCELCNSTQELSVYEVPPVEIPNQDNSILVCSVCKGQIEKTEQIDPEHWKVLGDSMWSPYLPVQVVAWRMLSRLRNEAWAANNLDILYLDDDAIAWAKKTGDHEAEANVEFHQDANGTRLFEGDTVVLVKTLDVKGSSISAKLGTVVKNIRLVPDNTEQIEGKIEGQTIVILTKYLRKG</sequence>
<dbReference type="SMART" id="SM00782">
    <property type="entry name" value="PhnA_Zn_Ribbon"/>
    <property type="match status" value="1"/>
</dbReference>
<gene>
    <name evidence="2" type="ORF">HX018_16235</name>
</gene>
<dbReference type="PANTHER" id="PTHR30305">
    <property type="entry name" value="PROTEIN YJDM-RELATED"/>
    <property type="match status" value="1"/>
</dbReference>
<dbReference type="InterPro" id="IPR013991">
    <property type="entry name" value="PhnaA_N_proteobac"/>
</dbReference>
<dbReference type="PANTHER" id="PTHR30305:SF3">
    <property type="entry name" value="PROTEIN YJDM"/>
    <property type="match status" value="1"/>
</dbReference>
<organism evidence="2 3">
    <name type="scientific">Sphingobacterium hotanense</name>
    <dbReference type="NCBI Taxonomy" id="649196"/>
    <lineage>
        <taxon>Bacteria</taxon>
        <taxon>Pseudomonadati</taxon>
        <taxon>Bacteroidota</taxon>
        <taxon>Sphingobacteriia</taxon>
        <taxon>Sphingobacteriales</taxon>
        <taxon>Sphingobacteriaceae</taxon>
        <taxon>Sphingobacterium</taxon>
    </lineage>
</organism>
<proteinExistence type="predicted"/>
<dbReference type="Proteomes" id="UP001170954">
    <property type="component" value="Unassembled WGS sequence"/>
</dbReference>
<accession>A0ABT7NRI1</accession>